<dbReference type="Proteomes" id="UP001437256">
    <property type="component" value="Unassembled WGS sequence"/>
</dbReference>
<feature type="region of interest" description="Disordered" evidence="1">
    <location>
        <begin position="30"/>
        <end position="93"/>
    </location>
</feature>
<evidence type="ECO:0000313" key="2">
    <source>
        <dbReference type="EMBL" id="KAL0064945.1"/>
    </source>
</evidence>
<feature type="region of interest" description="Disordered" evidence="1">
    <location>
        <begin position="107"/>
        <end position="130"/>
    </location>
</feature>
<feature type="region of interest" description="Disordered" evidence="1">
    <location>
        <begin position="208"/>
        <end position="235"/>
    </location>
</feature>
<feature type="region of interest" description="Disordered" evidence="1">
    <location>
        <begin position="153"/>
        <end position="194"/>
    </location>
</feature>
<feature type="compositionally biased region" description="Pro residues" evidence="1">
    <location>
        <begin position="163"/>
        <end position="177"/>
    </location>
</feature>
<accession>A0ABR2ZUE8</accession>
<gene>
    <name evidence="2" type="ORF">AAF712_008067</name>
</gene>
<comment type="caution">
    <text evidence="2">The sequence shown here is derived from an EMBL/GenBank/DDBJ whole genome shotgun (WGS) entry which is preliminary data.</text>
</comment>
<organism evidence="2 3">
    <name type="scientific">Marasmius tenuissimus</name>
    <dbReference type="NCBI Taxonomy" id="585030"/>
    <lineage>
        <taxon>Eukaryota</taxon>
        <taxon>Fungi</taxon>
        <taxon>Dikarya</taxon>
        <taxon>Basidiomycota</taxon>
        <taxon>Agaricomycotina</taxon>
        <taxon>Agaricomycetes</taxon>
        <taxon>Agaricomycetidae</taxon>
        <taxon>Agaricales</taxon>
        <taxon>Marasmiineae</taxon>
        <taxon>Marasmiaceae</taxon>
        <taxon>Marasmius</taxon>
    </lineage>
</organism>
<evidence type="ECO:0000313" key="3">
    <source>
        <dbReference type="Proteomes" id="UP001437256"/>
    </source>
</evidence>
<keyword evidence="3" id="KW-1185">Reference proteome</keyword>
<proteinExistence type="predicted"/>
<name>A0ABR2ZUE8_9AGAR</name>
<feature type="compositionally biased region" description="Polar residues" evidence="1">
    <location>
        <begin position="222"/>
        <end position="235"/>
    </location>
</feature>
<dbReference type="EMBL" id="JBBXMP010000054">
    <property type="protein sequence ID" value="KAL0064945.1"/>
    <property type="molecule type" value="Genomic_DNA"/>
</dbReference>
<evidence type="ECO:0000256" key="1">
    <source>
        <dbReference type="SAM" id="MobiDB-lite"/>
    </source>
</evidence>
<sequence>MNSTASTISFASTSSATTVKSTAFNACPLGDSDLEENENRGEILDPHSTPKVASSTILTTHGHLNPPRAIRKRKSSCSLEASPHGRVRSHSRAAENALSFQLHLPRSRSGSVNPIHPPPPLPSVESGPINEGAAEKNVIGRVRSGSIGTTLKSNRALRRLPNNPLPPPNAPLPPLPATPANASSPTKPRLHHSKSISCLASRLAGMNVNREPLPPLPPLPTTFRTAGSGAQVSTS</sequence>
<protein>
    <submittedName>
        <fullName evidence="2">Uncharacterized protein</fullName>
    </submittedName>
</protein>
<reference evidence="2 3" key="1">
    <citation type="submission" date="2024-05" db="EMBL/GenBank/DDBJ databases">
        <title>A draft genome resource for the thread blight pathogen Marasmius tenuissimus strain MS-2.</title>
        <authorList>
            <person name="Yulfo-Soto G.E."/>
            <person name="Baruah I.K."/>
            <person name="Amoako-Attah I."/>
            <person name="Bukari Y."/>
            <person name="Meinhardt L.W."/>
            <person name="Bailey B.A."/>
            <person name="Cohen S.P."/>
        </authorList>
    </citation>
    <scope>NUCLEOTIDE SEQUENCE [LARGE SCALE GENOMIC DNA]</scope>
    <source>
        <strain evidence="2 3">MS-2</strain>
    </source>
</reference>